<dbReference type="SMART" id="SM00165">
    <property type="entry name" value="UBA"/>
    <property type="match status" value="1"/>
</dbReference>
<name>A0A8J2KJT8_9HEXA</name>
<gene>
    <name evidence="5" type="ORF">AFUS01_LOCUS28899</name>
</gene>
<accession>A0A8J2KJT8</accession>
<evidence type="ECO:0000259" key="3">
    <source>
        <dbReference type="PROSITE" id="PS50030"/>
    </source>
</evidence>
<evidence type="ECO:0000259" key="4">
    <source>
        <dbReference type="PROSITE" id="PS50053"/>
    </source>
</evidence>
<dbReference type="GO" id="GO:0005829">
    <property type="term" value="C:cytosol"/>
    <property type="evidence" value="ECO:0007669"/>
    <property type="project" value="TreeGrafter"/>
</dbReference>
<dbReference type="GO" id="GO:0031593">
    <property type="term" value="F:polyubiquitin modification-dependent protein binding"/>
    <property type="evidence" value="ECO:0007669"/>
    <property type="project" value="TreeGrafter"/>
</dbReference>
<keyword evidence="6" id="KW-1185">Reference proteome</keyword>
<evidence type="ECO:0000313" key="6">
    <source>
        <dbReference type="Proteomes" id="UP000708208"/>
    </source>
</evidence>
<feature type="compositionally biased region" description="Low complexity" evidence="2">
    <location>
        <begin position="308"/>
        <end position="338"/>
    </location>
</feature>
<dbReference type="SMART" id="SM00213">
    <property type="entry name" value="UBQ"/>
    <property type="match status" value="1"/>
</dbReference>
<feature type="compositionally biased region" description="Polar residues" evidence="2">
    <location>
        <begin position="102"/>
        <end position="113"/>
    </location>
</feature>
<dbReference type="Pfam" id="PF00627">
    <property type="entry name" value="UBA"/>
    <property type="match status" value="1"/>
</dbReference>
<comment type="caution">
    <text evidence="5">The sequence shown here is derived from an EMBL/GenBank/DDBJ whole genome shotgun (WGS) entry which is preliminary data.</text>
</comment>
<feature type="region of interest" description="Disordered" evidence="2">
    <location>
        <begin position="91"/>
        <end position="121"/>
    </location>
</feature>
<dbReference type="Pfam" id="PF00240">
    <property type="entry name" value="ubiquitin"/>
    <property type="match status" value="1"/>
</dbReference>
<dbReference type="SMART" id="SM00727">
    <property type="entry name" value="STI1"/>
    <property type="match status" value="4"/>
</dbReference>
<feature type="region of interest" description="Disordered" evidence="2">
    <location>
        <begin position="1"/>
        <end position="23"/>
    </location>
</feature>
<feature type="compositionally biased region" description="Low complexity" evidence="2">
    <location>
        <begin position="489"/>
        <end position="502"/>
    </location>
</feature>
<feature type="compositionally biased region" description="Low complexity" evidence="2">
    <location>
        <begin position="464"/>
        <end position="481"/>
    </location>
</feature>
<dbReference type="GO" id="GO:0006511">
    <property type="term" value="P:ubiquitin-dependent protein catabolic process"/>
    <property type="evidence" value="ECO:0007669"/>
    <property type="project" value="TreeGrafter"/>
</dbReference>
<feature type="region of interest" description="Disordered" evidence="2">
    <location>
        <begin position="282"/>
        <end position="343"/>
    </location>
</feature>
<feature type="domain" description="UBA" evidence="3">
    <location>
        <begin position="537"/>
        <end position="581"/>
    </location>
</feature>
<dbReference type="InterPro" id="IPR006636">
    <property type="entry name" value="STI1_HS-bd"/>
</dbReference>
<sequence>MDESGAEGGSGGERKKMTITVKTPKDQHAIEIDEDALVKEFRSKVAEKFDAPEDRLCLIFSGKILKDTETLLSHKLADGYVVHLVIKSSVRGPQEPRAPETAGQTAPETTSQPAPGGNAGGNLFSAFGLPNIGGLGLGGGLGGTGGLAEMHDRMQQELMSNPEALRQIMDSPFVQQIMSSPDVIRTMLSANPQIQQLMERNPELTHVLNNPEIIRQSMELARNPAAFQELMRTQDRALSNLESIPGGYNALQRMYRDIQEPMLDAVQESRLAGNPFAGLVGGNNAGGVDSQPQQQGVENRDPLPNPWAPNAAPTATAATAPGTAAPPSGAGTTPTANPLQGGMLNSLLQNTGAMQNLLSAPYTQQLLDAIASDENVAQQIIGSNPLFANNPAMQEHLRTMTPTFINQLRDPEFQSVLTNPAALQAILQIQQGIEQLRVAAPNFANSLGFGSIPSPFGFSGIGRPGTETTATAGTGTPDAAPTNPPPAGPGAAPTANPLTGAPAGLNRDTLNQFMATMISSLARNQTPGGTGGVPQAPPEERYRSQLEQLSSMGFVNREANIQALISTFGDVNAAVERLLGGENFQQS</sequence>
<feature type="domain" description="Ubiquitin-like" evidence="4">
    <location>
        <begin position="17"/>
        <end position="87"/>
    </location>
</feature>
<dbReference type="OrthoDB" id="9450922at2759"/>
<dbReference type="InterPro" id="IPR015940">
    <property type="entry name" value="UBA"/>
</dbReference>
<dbReference type="PANTHER" id="PTHR10677">
    <property type="entry name" value="UBIQUILIN"/>
    <property type="match status" value="1"/>
</dbReference>
<dbReference type="Pfam" id="PF23195">
    <property type="entry name" value="UBQLN1"/>
    <property type="match status" value="1"/>
</dbReference>
<organism evidence="5 6">
    <name type="scientific">Allacma fusca</name>
    <dbReference type="NCBI Taxonomy" id="39272"/>
    <lineage>
        <taxon>Eukaryota</taxon>
        <taxon>Metazoa</taxon>
        <taxon>Ecdysozoa</taxon>
        <taxon>Arthropoda</taxon>
        <taxon>Hexapoda</taxon>
        <taxon>Collembola</taxon>
        <taxon>Symphypleona</taxon>
        <taxon>Sminthuridae</taxon>
        <taxon>Allacma</taxon>
    </lineage>
</organism>
<feature type="compositionally biased region" description="Gly residues" evidence="2">
    <location>
        <begin position="1"/>
        <end position="11"/>
    </location>
</feature>
<dbReference type="CDD" id="cd14399">
    <property type="entry name" value="UBA_PLICs"/>
    <property type="match status" value="1"/>
</dbReference>
<dbReference type="Proteomes" id="UP000708208">
    <property type="component" value="Unassembled WGS sequence"/>
</dbReference>
<protein>
    <recommendedName>
        <fullName evidence="1">Ubiquilin</fullName>
    </recommendedName>
</protein>
<dbReference type="InterPro" id="IPR000626">
    <property type="entry name" value="Ubiquitin-like_dom"/>
</dbReference>
<feature type="region of interest" description="Disordered" evidence="2">
    <location>
        <begin position="459"/>
        <end position="502"/>
    </location>
</feature>
<evidence type="ECO:0000256" key="2">
    <source>
        <dbReference type="SAM" id="MobiDB-lite"/>
    </source>
</evidence>
<dbReference type="PANTHER" id="PTHR10677:SF3">
    <property type="entry name" value="FI07626P-RELATED"/>
    <property type="match status" value="1"/>
</dbReference>
<dbReference type="FunFam" id="3.10.20.90:FF:000095">
    <property type="entry name" value="Ubiquilin 4"/>
    <property type="match status" value="1"/>
</dbReference>
<dbReference type="FunFam" id="1.10.8.10:FF:000079">
    <property type="entry name" value="Ubiquitin family protein"/>
    <property type="match status" value="1"/>
</dbReference>
<evidence type="ECO:0000256" key="1">
    <source>
        <dbReference type="ARBA" id="ARBA00071717"/>
    </source>
</evidence>
<evidence type="ECO:0000313" key="5">
    <source>
        <dbReference type="EMBL" id="CAG7818393.1"/>
    </source>
</evidence>
<dbReference type="AlphaFoldDB" id="A0A8J2KJT8"/>
<proteinExistence type="predicted"/>
<dbReference type="InterPro" id="IPR015496">
    <property type="entry name" value="Ubiquilin"/>
</dbReference>
<dbReference type="PROSITE" id="PS50030">
    <property type="entry name" value="UBA"/>
    <property type="match status" value="1"/>
</dbReference>
<dbReference type="EMBL" id="CAJVCH010419617">
    <property type="protein sequence ID" value="CAG7818393.1"/>
    <property type="molecule type" value="Genomic_DNA"/>
</dbReference>
<dbReference type="PROSITE" id="PS50053">
    <property type="entry name" value="UBIQUITIN_2"/>
    <property type="match status" value="1"/>
</dbReference>
<reference evidence="5" key="1">
    <citation type="submission" date="2021-06" db="EMBL/GenBank/DDBJ databases">
        <authorList>
            <person name="Hodson N. C."/>
            <person name="Mongue J. A."/>
            <person name="Jaron S. K."/>
        </authorList>
    </citation>
    <scope>NUCLEOTIDE SEQUENCE</scope>
</reference>
<dbReference type="FunFam" id="1.10.260.100:FF:000001">
    <property type="entry name" value="Ubiquilin 1"/>
    <property type="match status" value="1"/>
</dbReference>